<feature type="domain" description="Methyltransferase" evidence="3">
    <location>
        <begin position="43"/>
        <end position="131"/>
    </location>
</feature>
<dbReference type="SUPFAM" id="SSF53335">
    <property type="entry name" value="S-adenosyl-L-methionine-dependent methyltransferases"/>
    <property type="match status" value="1"/>
</dbReference>
<dbReference type="PANTHER" id="PTHR43861:SF1">
    <property type="entry name" value="TRANS-ACONITATE 2-METHYLTRANSFERASE"/>
    <property type="match status" value="1"/>
</dbReference>
<dbReference type="OrthoDB" id="9804312at2"/>
<keyword evidence="1" id="KW-0489">Methyltransferase</keyword>
<comment type="caution">
    <text evidence="4">The sequence shown here is derived from an EMBL/GenBank/DDBJ whole genome shotgun (WGS) entry which is preliminary data.</text>
</comment>
<evidence type="ECO:0000256" key="2">
    <source>
        <dbReference type="ARBA" id="ARBA00022679"/>
    </source>
</evidence>
<reference evidence="4 5" key="1">
    <citation type="submission" date="2016-08" db="EMBL/GenBank/DDBJ databases">
        <title>Draft genome of Amylibacter sp. strain 4G11.</title>
        <authorList>
            <person name="Wong S.-K."/>
            <person name="Hamasaki K."/>
            <person name="Yoshizawa S."/>
        </authorList>
    </citation>
    <scope>NUCLEOTIDE SEQUENCE [LARGE SCALE GENOMIC DNA]</scope>
    <source>
        <strain evidence="4 5">4G11</strain>
    </source>
</reference>
<dbReference type="RefSeq" id="WP_099594534.1">
    <property type="nucleotide sequence ID" value="NZ_MDGM01000014.1"/>
</dbReference>
<gene>
    <name evidence="4" type="ORF">BFP76_09565</name>
</gene>
<protein>
    <recommendedName>
        <fullName evidence="3">Methyltransferase domain-containing protein</fullName>
    </recommendedName>
</protein>
<organism evidence="4 5">
    <name type="scientific">Paramylibacter kogurei</name>
    <dbReference type="NCBI Taxonomy" id="1889778"/>
    <lineage>
        <taxon>Bacteria</taxon>
        <taxon>Pseudomonadati</taxon>
        <taxon>Pseudomonadota</taxon>
        <taxon>Alphaproteobacteria</taxon>
        <taxon>Rhodobacterales</taxon>
        <taxon>Paracoccaceae</taxon>
        <taxon>Paramylibacter</taxon>
    </lineage>
</organism>
<dbReference type="EMBL" id="MDGM01000014">
    <property type="protein sequence ID" value="PIB23250.1"/>
    <property type="molecule type" value="Genomic_DNA"/>
</dbReference>
<evidence type="ECO:0000256" key="1">
    <source>
        <dbReference type="ARBA" id="ARBA00022603"/>
    </source>
</evidence>
<dbReference type="InterPro" id="IPR041698">
    <property type="entry name" value="Methyltransf_25"/>
</dbReference>
<dbReference type="Gene3D" id="3.40.50.150">
    <property type="entry name" value="Vaccinia Virus protein VP39"/>
    <property type="match status" value="1"/>
</dbReference>
<keyword evidence="2" id="KW-0808">Transferase</keyword>
<keyword evidence="5" id="KW-1185">Reference proteome</keyword>
<dbReference type="GO" id="GO:0032259">
    <property type="term" value="P:methylation"/>
    <property type="evidence" value="ECO:0007669"/>
    <property type="project" value="UniProtKB-KW"/>
</dbReference>
<dbReference type="InterPro" id="IPR029063">
    <property type="entry name" value="SAM-dependent_MTases_sf"/>
</dbReference>
<accession>A0A2G5K2V2</accession>
<evidence type="ECO:0000259" key="3">
    <source>
        <dbReference type="Pfam" id="PF13649"/>
    </source>
</evidence>
<dbReference type="AlphaFoldDB" id="A0A2G5K2V2"/>
<dbReference type="PANTHER" id="PTHR43861">
    <property type="entry name" value="TRANS-ACONITATE 2-METHYLTRANSFERASE-RELATED"/>
    <property type="match status" value="1"/>
</dbReference>
<dbReference type="Pfam" id="PF13649">
    <property type="entry name" value="Methyltransf_25"/>
    <property type="match status" value="1"/>
</dbReference>
<proteinExistence type="predicted"/>
<sequence>MTDIQTIQTYDKKAEEYKNLISRDAPDADLTRFINAIPVGGRVLDLGCGPGNSGAFMVQAGLKVDATDASIEMVKLAKESFGLNAVQQQFHELSAVDEYDGIWANFSLLHAKKSEMPELLNKIHTTLKPDGILHLGLMIGTGERREFLGRFYAYYQPDEVDALLRAAKFTPTHLRTGASTGMSGTEKPFMIVTARA</sequence>
<evidence type="ECO:0000313" key="4">
    <source>
        <dbReference type="EMBL" id="PIB23250.1"/>
    </source>
</evidence>
<evidence type="ECO:0000313" key="5">
    <source>
        <dbReference type="Proteomes" id="UP000231516"/>
    </source>
</evidence>
<name>A0A2G5K2V2_9RHOB</name>
<dbReference type="CDD" id="cd02440">
    <property type="entry name" value="AdoMet_MTases"/>
    <property type="match status" value="1"/>
</dbReference>
<dbReference type="GO" id="GO:0008168">
    <property type="term" value="F:methyltransferase activity"/>
    <property type="evidence" value="ECO:0007669"/>
    <property type="project" value="UniProtKB-KW"/>
</dbReference>
<dbReference type="Proteomes" id="UP000231516">
    <property type="component" value="Unassembled WGS sequence"/>
</dbReference>